<dbReference type="OrthoDB" id="3000963at2759"/>
<evidence type="ECO:0000313" key="2">
    <source>
        <dbReference type="EMBL" id="PRP87877.1"/>
    </source>
</evidence>
<reference evidence="2 3" key="1">
    <citation type="journal article" date="2018" name="Genome Biol. Evol.">
        <title>Multiple Roots of Fruiting Body Formation in Amoebozoa.</title>
        <authorList>
            <person name="Hillmann F."/>
            <person name="Forbes G."/>
            <person name="Novohradska S."/>
            <person name="Ferling I."/>
            <person name="Riege K."/>
            <person name="Groth M."/>
            <person name="Westermann M."/>
            <person name="Marz M."/>
            <person name="Spaller T."/>
            <person name="Winckler T."/>
            <person name="Schaap P."/>
            <person name="Glockner G."/>
        </authorList>
    </citation>
    <scope>NUCLEOTIDE SEQUENCE [LARGE SCALE GENOMIC DNA]</scope>
    <source>
        <strain evidence="2 3">Jena</strain>
    </source>
</reference>
<feature type="region of interest" description="Disordered" evidence="1">
    <location>
        <begin position="687"/>
        <end position="712"/>
    </location>
</feature>
<keyword evidence="3" id="KW-1185">Reference proteome</keyword>
<proteinExistence type="predicted"/>
<protein>
    <submittedName>
        <fullName evidence="2">Uncharacterized protein</fullName>
    </submittedName>
</protein>
<name>A0A2P6NV75_9EUKA</name>
<accession>A0A2P6NV75</accession>
<sequence>MVYLYTGPVTNLLPLGLSLLHVQLHSCAYLMEISSPEAVRSRFGQMTTFTGRPDALKPPRVGRLFRLTKHQQTTNSRSCEIRTTCPIHLWRPHDHTSLQTQTDTTNNQLLNVYHHELRMNYRLLLLLGLMALAIRAQYAVSSVHNDCGSRCQTNTTCCGSDSTCSGNAISQRCCPTGSGFCGCISNRGFCSGSVYNSSSNVAGQDTFGACFDTAAATCTYDPNPNLWIVCPKTHQACESSSFFSCCSPDTYCVTSAFNSSYPICQPRSAPPATTSSSTKSSSIAVNSVHNDCGSTCQSNTTCCGSDSTCSGNAISQRCCPKNSGFCGCISNRGFCSGSVYNSSSSSVSGYDSFGACFDSSAATCTYDPNPNLWIVCPNNYQACKSSSFFSCCSPDTYCVTSISNSSYPICQPRNAAPAASTTTSSVPSTTSSSSSSIAVNSVHNNCGSTCQSNTTCCGSDSTCSGNSISQRCCPNGSGFCGCISNRGFCSGSVYNTSSSSVSGYDSFGACYNPNLATCTYEPSPNLWIVCPKTHQACESSSFFSCCSPDTYCVTSAFNSSYPICQPRNAAPATSSTPASSTTSQSNCGSGLQSCGAACYSPDQYCCPNGQLVQKQFCSATPTPSTTSQATTGATSGSSSGTPSTGSSLCPAPLSQCGQACYSSDQYCCVNNNLVQKPFCPAATATKSATSSSAGPSTDSGNSPSSTKSSSSAPTATNICAGKCSGQSCCATPSGSQCYESSTYQCASDDLGNSQVCLKNLSACGSACYNPSQYKCKNGQLQSL</sequence>
<organism evidence="2 3">
    <name type="scientific">Planoprotostelium fungivorum</name>
    <dbReference type="NCBI Taxonomy" id="1890364"/>
    <lineage>
        <taxon>Eukaryota</taxon>
        <taxon>Amoebozoa</taxon>
        <taxon>Evosea</taxon>
        <taxon>Variosea</taxon>
        <taxon>Cavosteliida</taxon>
        <taxon>Cavosteliaceae</taxon>
        <taxon>Planoprotostelium</taxon>
    </lineage>
</organism>
<dbReference type="InParanoid" id="A0A2P6NV75"/>
<dbReference type="AlphaFoldDB" id="A0A2P6NV75"/>
<gene>
    <name evidence="2" type="ORF">PROFUN_02614</name>
</gene>
<evidence type="ECO:0000313" key="3">
    <source>
        <dbReference type="Proteomes" id="UP000241769"/>
    </source>
</evidence>
<evidence type="ECO:0000256" key="1">
    <source>
        <dbReference type="SAM" id="MobiDB-lite"/>
    </source>
</evidence>
<dbReference type="EMBL" id="MDYQ01000016">
    <property type="protein sequence ID" value="PRP87877.1"/>
    <property type="molecule type" value="Genomic_DNA"/>
</dbReference>
<dbReference type="Proteomes" id="UP000241769">
    <property type="component" value="Unassembled WGS sequence"/>
</dbReference>
<comment type="caution">
    <text evidence="2">The sequence shown here is derived from an EMBL/GenBank/DDBJ whole genome shotgun (WGS) entry which is preliminary data.</text>
</comment>